<dbReference type="NCBIfam" id="TIGR00231">
    <property type="entry name" value="small_GTP"/>
    <property type="match status" value="1"/>
</dbReference>
<dbReference type="GO" id="GO:0003924">
    <property type="term" value="F:GTPase activity"/>
    <property type="evidence" value="ECO:0007669"/>
    <property type="project" value="InterPro"/>
</dbReference>
<dbReference type="Pfam" id="PF22594">
    <property type="entry name" value="GTP-eEF1A_C"/>
    <property type="match status" value="1"/>
</dbReference>
<dbReference type="InterPro" id="IPR009001">
    <property type="entry name" value="Transl_elong_EF1A/Init_IF2_C"/>
</dbReference>
<keyword evidence="3" id="KW-0548">Nucleotidyltransferase</keyword>
<feature type="domain" description="Tr-type G" evidence="7">
    <location>
        <begin position="12"/>
        <end position="225"/>
    </location>
</feature>
<dbReference type="InterPro" id="IPR031157">
    <property type="entry name" value="G_TR_CS"/>
</dbReference>
<organism evidence="8">
    <name type="scientific">marine metagenome</name>
    <dbReference type="NCBI Taxonomy" id="408172"/>
    <lineage>
        <taxon>unclassified sequences</taxon>
        <taxon>metagenomes</taxon>
        <taxon>ecological metagenomes</taxon>
    </lineage>
</organism>
<dbReference type="PROSITE" id="PS51722">
    <property type="entry name" value="G_TR_2"/>
    <property type="match status" value="1"/>
</dbReference>
<dbReference type="InterPro" id="IPR027417">
    <property type="entry name" value="P-loop_NTPase"/>
</dbReference>
<evidence type="ECO:0000256" key="3">
    <source>
        <dbReference type="ARBA" id="ARBA00022695"/>
    </source>
</evidence>
<dbReference type="GO" id="GO:0004781">
    <property type="term" value="F:sulfate adenylyltransferase (ATP) activity"/>
    <property type="evidence" value="ECO:0007669"/>
    <property type="project" value="UniProtKB-EC"/>
</dbReference>
<name>A0A382G342_9ZZZZ</name>
<keyword evidence="5" id="KW-0067">ATP-binding</keyword>
<dbReference type="GO" id="GO:0006790">
    <property type="term" value="P:sulfur compound metabolic process"/>
    <property type="evidence" value="ECO:0007669"/>
    <property type="project" value="InterPro"/>
</dbReference>
<dbReference type="PANTHER" id="PTHR23115">
    <property type="entry name" value="TRANSLATION FACTOR"/>
    <property type="match status" value="1"/>
</dbReference>
<proteinExistence type="predicted"/>
<dbReference type="Pfam" id="PF00009">
    <property type="entry name" value="GTP_EFTU"/>
    <property type="match status" value="1"/>
</dbReference>
<gene>
    <name evidence="8" type="ORF">METZ01_LOCUS222580</name>
</gene>
<dbReference type="AlphaFoldDB" id="A0A382G342"/>
<dbReference type="InterPro" id="IPR011779">
    <property type="entry name" value="SO4_adenylTrfase_lsu"/>
</dbReference>
<dbReference type="InterPro" id="IPR009000">
    <property type="entry name" value="Transl_B-barrel_sf"/>
</dbReference>
<dbReference type="InterPro" id="IPR000795">
    <property type="entry name" value="T_Tr_GTP-bd_dom"/>
</dbReference>
<dbReference type="EMBL" id="UINC01053334">
    <property type="protein sequence ID" value="SVB69726.1"/>
    <property type="molecule type" value="Genomic_DNA"/>
</dbReference>
<dbReference type="PROSITE" id="PS00301">
    <property type="entry name" value="G_TR_1"/>
    <property type="match status" value="1"/>
</dbReference>
<dbReference type="GO" id="GO:0005524">
    <property type="term" value="F:ATP binding"/>
    <property type="evidence" value="ECO:0007669"/>
    <property type="project" value="UniProtKB-KW"/>
</dbReference>
<dbReference type="SUPFAM" id="SSF52540">
    <property type="entry name" value="P-loop containing nucleoside triphosphate hydrolases"/>
    <property type="match status" value="1"/>
</dbReference>
<feature type="non-terminal residue" evidence="8">
    <location>
        <position position="448"/>
    </location>
</feature>
<evidence type="ECO:0000256" key="4">
    <source>
        <dbReference type="ARBA" id="ARBA00022741"/>
    </source>
</evidence>
<dbReference type="SUPFAM" id="SSF50465">
    <property type="entry name" value="EF-Tu/eEF-1alpha/eIF2-gamma C-terminal domain"/>
    <property type="match status" value="1"/>
</dbReference>
<accession>A0A382G342</accession>
<evidence type="ECO:0000256" key="5">
    <source>
        <dbReference type="ARBA" id="ARBA00022840"/>
    </source>
</evidence>
<reference evidence="8" key="1">
    <citation type="submission" date="2018-05" db="EMBL/GenBank/DDBJ databases">
        <authorList>
            <person name="Lanie J.A."/>
            <person name="Ng W.-L."/>
            <person name="Kazmierczak K.M."/>
            <person name="Andrzejewski T.M."/>
            <person name="Davidsen T.M."/>
            <person name="Wayne K.J."/>
            <person name="Tettelin H."/>
            <person name="Glass J.I."/>
            <person name="Rusch D."/>
            <person name="Podicherti R."/>
            <person name="Tsui H.-C.T."/>
            <person name="Winkler M.E."/>
        </authorList>
    </citation>
    <scope>NUCLEOTIDE SEQUENCE</scope>
</reference>
<evidence type="ECO:0000313" key="8">
    <source>
        <dbReference type="EMBL" id="SVB69726.1"/>
    </source>
</evidence>
<dbReference type="GO" id="GO:0005525">
    <property type="term" value="F:GTP binding"/>
    <property type="evidence" value="ECO:0007669"/>
    <property type="project" value="UniProtKB-KW"/>
</dbReference>
<keyword evidence="6" id="KW-0342">GTP-binding</keyword>
<dbReference type="InterPro" id="IPR054696">
    <property type="entry name" value="GTP-eEF1A_C"/>
</dbReference>
<dbReference type="Gene3D" id="3.40.50.300">
    <property type="entry name" value="P-loop containing nucleotide triphosphate hydrolases"/>
    <property type="match status" value="1"/>
</dbReference>
<keyword evidence="4" id="KW-0547">Nucleotide-binding</keyword>
<dbReference type="InterPro" id="IPR005225">
    <property type="entry name" value="Small_GTP-bd"/>
</dbReference>
<dbReference type="PRINTS" id="PR00315">
    <property type="entry name" value="ELONGATNFCT"/>
</dbReference>
<evidence type="ECO:0000256" key="1">
    <source>
        <dbReference type="ARBA" id="ARBA00012391"/>
    </source>
</evidence>
<dbReference type="SUPFAM" id="SSF50447">
    <property type="entry name" value="Translation proteins"/>
    <property type="match status" value="1"/>
</dbReference>
<evidence type="ECO:0000256" key="2">
    <source>
        <dbReference type="ARBA" id="ARBA00022679"/>
    </source>
</evidence>
<dbReference type="InterPro" id="IPR044139">
    <property type="entry name" value="CysN_NoDQ_III"/>
</dbReference>
<dbReference type="CDD" id="cd04095">
    <property type="entry name" value="CysN_NoDQ_III"/>
    <property type="match status" value="1"/>
</dbReference>
<sequence length="448" mass="50741">MSDNGKVSLLNSRLMKLVIVGHVDHGKSTLVGRLMSDTDSLPLGKLDFVKDICKRQGKEFEFAFLLDALEEEQEQGITIDTSQIFFNTQKRRYVIIDAPGHKEFLKNMVTGAANAESALLLIDAYEGIQEQSRRHGYILKLLGLTQVAVVINKMDLVNYDSEIYYKIKSEYTKFLSSMGIEAREFIPVSAKLGVNIAKTSKEISWYKGPSILSMLDRFEEKQTPTHLPFRFPVQDVYKFDERRIISGRVESGKVNVGDQIVFSPSNKVGVVKTIEAWSVENQPIEAQASQSIGFTLEEQIFVERGDVGTLKSELPIVSTTFDVNVFWMGKRHLEKGRMYPLKLTTQEVPCEVLEFKKVVDASTLETLEGQEFLAKNDVAEVTLRTSIPVVFDLFGSVPTTGRFVLVDEYDVCGGGIITTYTPNKTDRLRDEVRHRDFHWLRSDIKLEE</sequence>
<evidence type="ECO:0000259" key="7">
    <source>
        <dbReference type="PROSITE" id="PS51722"/>
    </source>
</evidence>
<dbReference type="InterPro" id="IPR050100">
    <property type="entry name" value="TRAFAC_GTPase_members"/>
</dbReference>
<protein>
    <recommendedName>
        <fullName evidence="1">sulfate adenylyltransferase</fullName>
        <ecNumber evidence="1">2.7.7.4</ecNumber>
    </recommendedName>
</protein>
<dbReference type="EC" id="2.7.7.4" evidence="1"/>
<dbReference type="Gene3D" id="2.40.30.10">
    <property type="entry name" value="Translation factors"/>
    <property type="match status" value="2"/>
</dbReference>
<evidence type="ECO:0000256" key="6">
    <source>
        <dbReference type="ARBA" id="ARBA00023134"/>
    </source>
</evidence>
<dbReference type="NCBIfam" id="TIGR02034">
    <property type="entry name" value="CysN"/>
    <property type="match status" value="1"/>
</dbReference>
<keyword evidence="2" id="KW-0808">Transferase</keyword>